<dbReference type="AlphaFoldDB" id="A0A0J9S1K4"/>
<feature type="transmembrane region" description="Helical" evidence="1">
    <location>
        <begin position="174"/>
        <end position="199"/>
    </location>
</feature>
<reference evidence="2 3" key="1">
    <citation type="submission" date="2011-08" db="EMBL/GenBank/DDBJ databases">
        <title>The Genome Sequence of Plasmodium vivax India VII.</title>
        <authorList>
            <consortium name="The Broad Institute Genome Sequencing Platform"/>
            <consortium name="The Broad Institute Genome Sequencing Center for Infectious Disease"/>
            <person name="Neafsey D."/>
            <person name="Carlton J."/>
            <person name="Barnwell J."/>
            <person name="Collins W."/>
            <person name="Escalante A."/>
            <person name="Mullikin J."/>
            <person name="Saul A."/>
            <person name="Guigo R."/>
            <person name="Camara F."/>
            <person name="Young S.K."/>
            <person name="Zeng Q."/>
            <person name="Gargeya S."/>
            <person name="Fitzgerald M."/>
            <person name="Haas B."/>
            <person name="Abouelleil A."/>
            <person name="Alvarado L."/>
            <person name="Arachchi H.M."/>
            <person name="Berlin A."/>
            <person name="Brown A."/>
            <person name="Chapman S.B."/>
            <person name="Chen Z."/>
            <person name="Dunbar C."/>
            <person name="Freedman E."/>
            <person name="Gearin G."/>
            <person name="Gellesch M."/>
            <person name="Goldberg J."/>
            <person name="Griggs A."/>
            <person name="Gujja S."/>
            <person name="Heiman D."/>
            <person name="Howarth C."/>
            <person name="Larson L."/>
            <person name="Lui A."/>
            <person name="MacDonald P.J.P."/>
            <person name="Montmayeur A."/>
            <person name="Murphy C."/>
            <person name="Neiman D."/>
            <person name="Pearson M."/>
            <person name="Priest M."/>
            <person name="Roberts A."/>
            <person name="Saif S."/>
            <person name="Shea T."/>
            <person name="Shenoy N."/>
            <person name="Sisk P."/>
            <person name="Stolte C."/>
            <person name="Sykes S."/>
            <person name="Wortman J."/>
            <person name="Nusbaum C."/>
            <person name="Birren B."/>
        </authorList>
    </citation>
    <scope>NUCLEOTIDE SEQUENCE [LARGE SCALE GENOMIC DNA]</scope>
    <source>
        <strain evidence="2 3">India VII</strain>
    </source>
</reference>
<gene>
    <name evidence="2" type="ORF">PVIIG_06306</name>
</gene>
<feature type="transmembrane region" description="Helical" evidence="1">
    <location>
        <begin position="114"/>
        <end position="135"/>
    </location>
</feature>
<keyword evidence="1" id="KW-0812">Transmembrane</keyword>
<evidence type="ECO:0000313" key="2">
    <source>
        <dbReference type="EMBL" id="KMZ76644.1"/>
    </source>
</evidence>
<sequence length="228" mass="26897">MRTHRLLAKHEYQNEILSRELQNKVSYNRDNYKLDNGKGNNNTFEQLKLGRSNNVYNYLRSYKKRYSKKNGLSKLDCYCEKILLDKIHGLHGVGGKSMHEKESFKKIILKKSGIGLILFSLITSLSFIFPILFGFEDLGNGLLDFCTESKHKSDSTIQSCTKWHKYKWENSLKYIYLATKVLTYPMIIIMLLFIFYTLIKVIKYEKLKSGKDKMSLKEYFRFCKDVFI</sequence>
<organism evidence="2 3">
    <name type="scientific">Plasmodium vivax India VII</name>
    <dbReference type="NCBI Taxonomy" id="1077284"/>
    <lineage>
        <taxon>Eukaryota</taxon>
        <taxon>Sar</taxon>
        <taxon>Alveolata</taxon>
        <taxon>Apicomplexa</taxon>
        <taxon>Aconoidasida</taxon>
        <taxon>Haemosporida</taxon>
        <taxon>Plasmodiidae</taxon>
        <taxon>Plasmodium</taxon>
        <taxon>Plasmodium (Plasmodium)</taxon>
    </lineage>
</organism>
<keyword evidence="1" id="KW-1133">Transmembrane helix</keyword>
<accession>A0A0J9S1K4</accession>
<evidence type="ECO:0000256" key="1">
    <source>
        <dbReference type="SAM" id="Phobius"/>
    </source>
</evidence>
<evidence type="ECO:0008006" key="4">
    <source>
        <dbReference type="Google" id="ProtNLM"/>
    </source>
</evidence>
<dbReference type="InterPro" id="IPR022139">
    <property type="entry name" value="Fam-L/Fam-M-like_plasmodium"/>
</dbReference>
<name>A0A0J9S1K4_PLAVI</name>
<proteinExistence type="predicted"/>
<keyword evidence="1" id="KW-0472">Membrane</keyword>
<dbReference type="EMBL" id="KQ234654">
    <property type="protein sequence ID" value="KMZ76644.1"/>
    <property type="molecule type" value="Genomic_DNA"/>
</dbReference>
<protein>
    <recommendedName>
        <fullName evidence="4">Variable surface protein Vir35</fullName>
    </recommendedName>
</protein>
<dbReference type="Proteomes" id="UP000053562">
    <property type="component" value="Unassembled WGS sequence"/>
</dbReference>
<dbReference type="Pfam" id="PF12420">
    <property type="entry name" value="DUF3671"/>
    <property type="match status" value="1"/>
</dbReference>
<evidence type="ECO:0000313" key="3">
    <source>
        <dbReference type="Proteomes" id="UP000053562"/>
    </source>
</evidence>